<sequence>PLTWLSDEPVWVDQWPMTKERLQITQGLVEEQLRAGHIKSSVSPWNTPIFVIPKKSGKWRLLHDLRKINAQMQAMGALQPGIPSPNMLPVGWHKLIVDLKDCFFTIRLHPQDTMRFAFSVPVINKAEPVQHFEWVVLPQGMKNSPTLCQIYVAWALKPLRQLWSQTIIYHYMDDILLCQADPFSEECLHVLTTTLAEKGLVIAPEKIQRTEPWKYLGWVISDTQICPQKVELHTELNNLKDVQTLLGDIQWVRNCVGISTAEIAPLTKLLHCEHPAACVQLTETQRKALHSIAEKVQSSWSSRRIHELPVSFLAINQDDMVCGVICHNETFWVLEWVFLSVQPRNSIQTRPEAIGEVVRRGRNRTVELTGQDPADISIPVNTVDLEWWFRHSRPIQEAFLGYEGRVHSQQSKGRLWQLLRKNQWVERSQVQATPIAGALTVYTDAGKKQRKVVCAWQKDGKWVRHMLYGQSDDTLQTLELNAVSWALTNWLDEALNIVTDSLHVAGVIPRLEDALLRKTQNPCLGQLFLQLRSAMWQRSAPCCVIHVRSHQWDIGL</sequence>
<dbReference type="Gene3D" id="3.30.420.10">
    <property type="entry name" value="Ribonuclease H-like superfamily/Ribonuclease H"/>
    <property type="match status" value="1"/>
</dbReference>
<evidence type="ECO:0000256" key="7">
    <source>
        <dbReference type="ARBA" id="ARBA00022801"/>
    </source>
</evidence>
<dbReference type="InterPro" id="IPR043128">
    <property type="entry name" value="Rev_trsase/Diguanyl_cyclase"/>
</dbReference>
<keyword evidence="12" id="KW-1185">Reference proteome</keyword>
<dbReference type="PANTHER" id="PTHR41694:SF3">
    <property type="entry name" value="RNA-DIRECTED DNA POLYMERASE-RELATED"/>
    <property type="match status" value="1"/>
</dbReference>
<reference evidence="11 12" key="1">
    <citation type="submission" date="2019-09" db="EMBL/GenBank/DDBJ databases">
        <title>Bird 10,000 Genomes (B10K) Project - Family phase.</title>
        <authorList>
            <person name="Zhang G."/>
        </authorList>
    </citation>
    <scope>NUCLEOTIDE SEQUENCE [LARGE SCALE GENOMIC DNA]</scope>
    <source>
        <strain evidence="11">B10K-CU-031-10</strain>
        <tissue evidence="11">Muscle</tissue>
    </source>
</reference>
<keyword evidence="4" id="KW-0548">Nucleotidyltransferase</keyword>
<evidence type="ECO:0000256" key="3">
    <source>
        <dbReference type="ARBA" id="ARBA00022679"/>
    </source>
</evidence>
<dbReference type="GO" id="GO:0004523">
    <property type="term" value="F:RNA-DNA hybrid ribonuclease activity"/>
    <property type="evidence" value="ECO:0007669"/>
    <property type="project" value="UniProtKB-EC"/>
</dbReference>
<dbReference type="EC" id="3.1.26.4" evidence="2"/>
<dbReference type="PROSITE" id="PS50878">
    <property type="entry name" value="RT_POL"/>
    <property type="match status" value="1"/>
</dbReference>
<proteinExistence type="inferred from homology"/>
<keyword evidence="7" id="KW-0378">Hydrolase</keyword>
<keyword evidence="3" id="KW-0808">Transferase</keyword>
<feature type="non-terminal residue" evidence="11">
    <location>
        <position position="556"/>
    </location>
</feature>
<dbReference type="CDD" id="cd01645">
    <property type="entry name" value="RT_Rtv"/>
    <property type="match status" value="1"/>
</dbReference>
<protein>
    <recommendedName>
        <fullName evidence="2">ribonuclease H</fullName>
        <ecNumber evidence="2">3.1.26.4</ecNumber>
    </recommendedName>
</protein>
<evidence type="ECO:0000313" key="11">
    <source>
        <dbReference type="EMBL" id="NXF41682.1"/>
    </source>
</evidence>
<evidence type="ECO:0000259" key="10">
    <source>
        <dbReference type="PROSITE" id="PS50879"/>
    </source>
</evidence>
<dbReference type="InterPro" id="IPR010661">
    <property type="entry name" value="RVT_thumb"/>
</dbReference>
<gene>
    <name evidence="11" type="primary">Ervk11</name>
    <name evidence="11" type="ORF">NYCBRA_R11547</name>
</gene>
<comment type="caution">
    <text evidence="11">The sequence shown here is derived from an EMBL/GenBank/DDBJ whole genome shotgun (WGS) entry which is preliminary data.</text>
</comment>
<evidence type="ECO:0000256" key="1">
    <source>
        <dbReference type="ARBA" id="ARBA00010879"/>
    </source>
</evidence>
<evidence type="ECO:0000256" key="5">
    <source>
        <dbReference type="ARBA" id="ARBA00022722"/>
    </source>
</evidence>
<evidence type="ECO:0000256" key="4">
    <source>
        <dbReference type="ARBA" id="ARBA00022695"/>
    </source>
</evidence>
<evidence type="ECO:0000259" key="9">
    <source>
        <dbReference type="PROSITE" id="PS50878"/>
    </source>
</evidence>
<keyword evidence="5" id="KW-0540">Nuclease</keyword>
<dbReference type="Pfam" id="PF06817">
    <property type="entry name" value="RVT_thumb"/>
    <property type="match status" value="1"/>
</dbReference>
<dbReference type="SUPFAM" id="SSF56672">
    <property type="entry name" value="DNA/RNA polymerases"/>
    <property type="match status" value="1"/>
</dbReference>
<feature type="domain" description="Reverse transcriptase" evidence="9">
    <location>
        <begin position="33"/>
        <end position="220"/>
    </location>
</feature>
<dbReference type="InterPro" id="IPR043502">
    <property type="entry name" value="DNA/RNA_pol_sf"/>
</dbReference>
<dbReference type="Pfam" id="PF00078">
    <property type="entry name" value="RVT_1"/>
    <property type="match status" value="1"/>
</dbReference>
<dbReference type="InterPro" id="IPR002156">
    <property type="entry name" value="RNaseH_domain"/>
</dbReference>
<organism evidence="11 12">
    <name type="scientific">Nyctibius bracteatus</name>
    <name type="common">Rufous potoo</name>
    <dbReference type="NCBI Taxonomy" id="48426"/>
    <lineage>
        <taxon>Eukaryota</taxon>
        <taxon>Metazoa</taxon>
        <taxon>Chordata</taxon>
        <taxon>Craniata</taxon>
        <taxon>Vertebrata</taxon>
        <taxon>Euteleostomi</taxon>
        <taxon>Archelosauria</taxon>
        <taxon>Archosauria</taxon>
        <taxon>Dinosauria</taxon>
        <taxon>Saurischia</taxon>
        <taxon>Theropoda</taxon>
        <taxon>Coelurosauria</taxon>
        <taxon>Aves</taxon>
        <taxon>Neognathae</taxon>
        <taxon>Neoaves</taxon>
        <taxon>Strisores</taxon>
        <taxon>Caprimulgiformes</taxon>
        <taxon>Nyctibiidae</taxon>
        <taxon>Nyctibius</taxon>
    </lineage>
</organism>
<feature type="domain" description="RNase H type-1" evidence="10">
    <location>
        <begin position="435"/>
        <end position="556"/>
    </location>
</feature>
<dbReference type="Gene3D" id="3.30.70.270">
    <property type="match status" value="2"/>
</dbReference>
<keyword evidence="8" id="KW-0695">RNA-directed DNA polymerase</keyword>
<dbReference type="PROSITE" id="PS50879">
    <property type="entry name" value="RNASE_H_1"/>
    <property type="match status" value="1"/>
</dbReference>
<feature type="non-terminal residue" evidence="11">
    <location>
        <position position="1"/>
    </location>
</feature>
<dbReference type="InterPro" id="IPR012337">
    <property type="entry name" value="RNaseH-like_sf"/>
</dbReference>
<dbReference type="Gene3D" id="3.10.10.10">
    <property type="entry name" value="HIV Type 1 Reverse Transcriptase, subunit A, domain 1"/>
    <property type="match status" value="1"/>
</dbReference>
<evidence type="ECO:0000313" key="12">
    <source>
        <dbReference type="Proteomes" id="UP000538472"/>
    </source>
</evidence>
<evidence type="ECO:0000256" key="8">
    <source>
        <dbReference type="ARBA" id="ARBA00022918"/>
    </source>
</evidence>
<dbReference type="InterPro" id="IPR036397">
    <property type="entry name" value="RNaseH_sf"/>
</dbReference>
<name>A0A7K8TJR5_9AVES</name>
<dbReference type="PANTHER" id="PTHR41694">
    <property type="entry name" value="ENDOGENOUS RETROVIRUS GROUP K MEMBER POL PROTEIN"/>
    <property type="match status" value="1"/>
</dbReference>
<dbReference type="InterPro" id="IPR000477">
    <property type="entry name" value="RT_dom"/>
</dbReference>
<dbReference type="AlphaFoldDB" id="A0A7K8TJR5"/>
<evidence type="ECO:0000256" key="6">
    <source>
        <dbReference type="ARBA" id="ARBA00022759"/>
    </source>
</evidence>
<dbReference type="Proteomes" id="UP000538472">
    <property type="component" value="Unassembled WGS sequence"/>
</dbReference>
<dbReference type="EMBL" id="VWZB01005000">
    <property type="protein sequence ID" value="NXF41682.1"/>
    <property type="molecule type" value="Genomic_DNA"/>
</dbReference>
<evidence type="ECO:0000256" key="2">
    <source>
        <dbReference type="ARBA" id="ARBA00012180"/>
    </source>
</evidence>
<keyword evidence="6" id="KW-0255">Endonuclease</keyword>
<accession>A0A7K8TJR5</accession>
<dbReference type="GO" id="GO:0035613">
    <property type="term" value="F:RNA stem-loop binding"/>
    <property type="evidence" value="ECO:0007669"/>
    <property type="project" value="TreeGrafter"/>
</dbReference>
<comment type="similarity">
    <text evidence="1">Belongs to the beta type-B retroviral polymerase family. HERV class-II K(HML-2) pol subfamily.</text>
</comment>
<dbReference type="SUPFAM" id="SSF53098">
    <property type="entry name" value="Ribonuclease H-like"/>
    <property type="match status" value="1"/>
</dbReference>
<dbReference type="GO" id="GO:0003964">
    <property type="term" value="F:RNA-directed DNA polymerase activity"/>
    <property type="evidence" value="ECO:0007669"/>
    <property type="project" value="UniProtKB-KW"/>
</dbReference>